<evidence type="ECO:0000313" key="2">
    <source>
        <dbReference type="EMBL" id="AIM40178.1"/>
    </source>
</evidence>
<organism evidence="2">
    <name type="scientific">Nicotiana tomentosiformis</name>
    <name type="common">Tobacco</name>
    <dbReference type="NCBI Taxonomy" id="4098"/>
    <lineage>
        <taxon>Eukaryota</taxon>
        <taxon>Viridiplantae</taxon>
        <taxon>Streptophyta</taxon>
        <taxon>Embryophyta</taxon>
        <taxon>Tracheophyta</taxon>
        <taxon>Spermatophyta</taxon>
        <taxon>Magnoliopsida</taxon>
        <taxon>eudicotyledons</taxon>
        <taxon>Gunneridae</taxon>
        <taxon>Pentapetalae</taxon>
        <taxon>asterids</taxon>
        <taxon>lamiids</taxon>
        <taxon>Solanales</taxon>
        <taxon>Solanaceae</taxon>
        <taxon>Nicotianoideae</taxon>
        <taxon>Nicotianeae</taxon>
        <taxon>Nicotiana</taxon>
    </lineage>
</organism>
<dbReference type="AlphaFoldDB" id="A0A088F708"/>
<feature type="domain" description="Cytokinin glycosidase" evidence="1">
    <location>
        <begin position="49"/>
        <end position="183"/>
    </location>
</feature>
<dbReference type="Pfam" id="PF02027">
    <property type="entry name" value="RolB_RolC"/>
    <property type="match status" value="1"/>
</dbReference>
<name>A0A088F708_NICTO</name>
<protein>
    <submittedName>
        <fullName evidence="2">Orf14-TB-1</fullName>
    </submittedName>
</protein>
<sequence>MEDELNHQFEALSLVTVLGPDVKAELEAALLDYRGDLDLWKSCGYPVLDLDQTVTVDKLLYMYMDRSTADWCMWRRCLVCNSSNSAAKVTSLPPYLAGVTSTEAFEKLNSIVDGGAAPGSLEPACYNYFVAFLPGNCFEKTGELSVRTVDGECMPFDVFTRQHQPQDPSEKVFKYEEIVCAGKSIF</sequence>
<evidence type="ECO:0000259" key="1">
    <source>
        <dbReference type="Pfam" id="PF02027"/>
    </source>
</evidence>
<reference evidence="2" key="1">
    <citation type="submission" date="2014-03" db="EMBL/GenBank/DDBJ databases">
        <title>Deep sequencing of the tobacco ancestor Nicotiana tomentosiformis reveals multiple T-DNA inserts and a complex evolutionary history of natural transformation in Nicotianae.</title>
        <authorList>
            <person name="Chen K."/>
            <person name="Dorlhac de Bornes F."/>
            <person name="Szegedi E."/>
            <person name="Otten L."/>
        </authorList>
    </citation>
    <scope>NUCLEOTIDE SEQUENCE</scope>
</reference>
<accession>A0A088F708</accession>
<proteinExistence type="predicted"/>
<dbReference type="InterPro" id="IPR006064">
    <property type="entry name" value="Glycosidase"/>
</dbReference>
<dbReference type="EMBL" id="KJ599827">
    <property type="protein sequence ID" value="AIM40178.1"/>
    <property type="molecule type" value="Genomic_DNA"/>
</dbReference>